<proteinExistence type="predicted"/>
<evidence type="ECO:0000313" key="2">
    <source>
        <dbReference type="Proteomes" id="UP000824247"/>
    </source>
</evidence>
<evidence type="ECO:0000313" key="1">
    <source>
        <dbReference type="EMBL" id="MBU3830973.1"/>
    </source>
</evidence>
<reference evidence="1" key="1">
    <citation type="journal article" date="2021" name="PeerJ">
        <title>Extensive microbial diversity within the chicken gut microbiome revealed by metagenomics and culture.</title>
        <authorList>
            <person name="Gilroy R."/>
            <person name="Ravi A."/>
            <person name="Getino M."/>
            <person name="Pursley I."/>
            <person name="Horton D.L."/>
            <person name="Alikhan N.F."/>
            <person name="Baker D."/>
            <person name="Gharbi K."/>
            <person name="Hall N."/>
            <person name="Watson M."/>
            <person name="Adriaenssens E.M."/>
            <person name="Foster-Nyarko E."/>
            <person name="Jarju S."/>
            <person name="Secka A."/>
            <person name="Antonio M."/>
            <person name="Oren A."/>
            <person name="Chaudhuri R.R."/>
            <person name="La Ragione R."/>
            <person name="Hildebrand F."/>
            <person name="Pallen M.J."/>
        </authorList>
    </citation>
    <scope>NUCLEOTIDE SEQUENCE</scope>
    <source>
        <strain evidence="1">A5-1222</strain>
    </source>
</reference>
<name>A0A9E2NW60_9BACT</name>
<feature type="non-terminal residue" evidence="1">
    <location>
        <position position="487"/>
    </location>
</feature>
<sequence length="487" mass="58482">MPNTFCLNNKIIDNRILITDELRLFLNQNNIQISDYLILKINKKNIRYQIWKIDNNYIYLQEDKININNRNNVSILLDTNIIVSREGNNALAEVNHLFKGFDDRFILCISDLTIKEINNYKVNDQKDIKYKESILSKLNIYQNIQTNKYDNNCIFSSIISPISNNSNNDLIDNQLLFLVWNDTVDILITKDKGIIRKANLLGINKRVYTPSEFIDEFFDYYKKYNITNESLLRIEYTYFSNIDYKQPFFDSFRKDYENFNYWYLTKQKELAKAYIIKEDNNVKAFLYLKIEKHNDLDSKIQILIHDNNILKIASFKSVLTNIKIGERFLYFSFQHALQNKINTIYTTFFDDNKNLEIQKYKNLLIEWGFKDSNLLNSNGEKVFIKMFQEYNCNSSPQHNYPIINENCKFWLLPIKYQYHSQLFPDLKTKRENIDLILSTCSYQTYKIKKWYISKYSWALFNKIQNINNGDRILIYRMGQDFTYKKYT</sequence>
<organism evidence="1 2">
    <name type="scientific">Candidatus Ureaplasma intestinipullorum</name>
    <dbReference type="NCBI Taxonomy" id="2838770"/>
    <lineage>
        <taxon>Bacteria</taxon>
        <taxon>Bacillati</taxon>
        <taxon>Mycoplasmatota</taxon>
        <taxon>Mycoplasmoidales</taxon>
        <taxon>Mycoplasmoidaceae</taxon>
        <taxon>Ureaplasma</taxon>
    </lineage>
</organism>
<dbReference type="Proteomes" id="UP000824247">
    <property type="component" value="Unassembled WGS sequence"/>
</dbReference>
<accession>A0A9E2NW60</accession>
<evidence type="ECO:0008006" key="3">
    <source>
        <dbReference type="Google" id="ProtNLM"/>
    </source>
</evidence>
<dbReference type="AlphaFoldDB" id="A0A9E2NW60"/>
<reference evidence="1" key="2">
    <citation type="submission" date="2021-04" db="EMBL/GenBank/DDBJ databases">
        <authorList>
            <person name="Gilroy R."/>
        </authorList>
    </citation>
    <scope>NUCLEOTIDE SEQUENCE</scope>
    <source>
        <strain evidence="1">A5-1222</strain>
    </source>
</reference>
<dbReference type="EMBL" id="JAHLFM010000035">
    <property type="protein sequence ID" value="MBU3830973.1"/>
    <property type="molecule type" value="Genomic_DNA"/>
</dbReference>
<gene>
    <name evidence="1" type="ORF">H9897_02350</name>
</gene>
<protein>
    <recommendedName>
        <fullName evidence="3">PIN domain-containing protein</fullName>
    </recommendedName>
</protein>
<comment type="caution">
    <text evidence="1">The sequence shown here is derived from an EMBL/GenBank/DDBJ whole genome shotgun (WGS) entry which is preliminary data.</text>
</comment>